<evidence type="ECO:0000256" key="1">
    <source>
        <dbReference type="ARBA" id="ARBA00004571"/>
    </source>
</evidence>
<keyword evidence="7 8" id="KW-0998">Cell outer membrane</keyword>
<feature type="domain" description="TonB-dependent receptor-like beta-barrel" evidence="11">
    <location>
        <begin position="413"/>
        <end position="850"/>
    </location>
</feature>
<dbReference type="InterPro" id="IPR036942">
    <property type="entry name" value="Beta-barrel_TonB_sf"/>
</dbReference>
<dbReference type="InterPro" id="IPR012910">
    <property type="entry name" value="Plug_dom"/>
</dbReference>
<comment type="caution">
    <text evidence="13">The sequence shown here is derived from an EMBL/GenBank/DDBJ whole genome shotgun (WGS) entry which is preliminary data.</text>
</comment>
<evidence type="ECO:0000256" key="10">
    <source>
        <dbReference type="SAM" id="SignalP"/>
    </source>
</evidence>
<evidence type="ECO:0000313" key="13">
    <source>
        <dbReference type="EMBL" id="TMP86811.1"/>
    </source>
</evidence>
<name>A0A5S3Z466_9GAMM</name>
<feature type="chain" id="PRO_5024281140" evidence="10">
    <location>
        <begin position="35"/>
        <end position="883"/>
    </location>
</feature>
<dbReference type="PANTHER" id="PTHR40980">
    <property type="entry name" value="PLUG DOMAIN-CONTAINING PROTEIN"/>
    <property type="match status" value="1"/>
</dbReference>
<keyword evidence="10" id="KW-0732">Signal</keyword>
<evidence type="ECO:0000256" key="4">
    <source>
        <dbReference type="ARBA" id="ARBA00022692"/>
    </source>
</evidence>
<evidence type="ECO:0000256" key="5">
    <source>
        <dbReference type="ARBA" id="ARBA00023077"/>
    </source>
</evidence>
<feature type="domain" description="TonB-dependent receptor plug" evidence="12">
    <location>
        <begin position="66"/>
        <end position="174"/>
    </location>
</feature>
<comment type="subcellular location">
    <subcellularLocation>
        <location evidence="1 8">Cell outer membrane</location>
        <topology evidence="1 8">Multi-pass membrane protein</topology>
    </subcellularLocation>
</comment>
<dbReference type="GO" id="GO:0009279">
    <property type="term" value="C:cell outer membrane"/>
    <property type="evidence" value="ECO:0007669"/>
    <property type="project" value="UniProtKB-SubCell"/>
</dbReference>
<dbReference type="PROSITE" id="PS52016">
    <property type="entry name" value="TONB_DEPENDENT_REC_3"/>
    <property type="match status" value="1"/>
</dbReference>
<evidence type="ECO:0000256" key="9">
    <source>
        <dbReference type="RuleBase" id="RU003357"/>
    </source>
</evidence>
<reference evidence="13 14" key="1">
    <citation type="submission" date="2017-12" db="EMBL/GenBank/DDBJ databases">
        <authorList>
            <person name="Paulsen S."/>
            <person name="Gram L.K."/>
        </authorList>
    </citation>
    <scope>NUCLEOTIDE SEQUENCE [LARGE SCALE GENOMIC DNA]</scope>
    <source>
        <strain evidence="13 14">S2897</strain>
    </source>
</reference>
<evidence type="ECO:0000313" key="14">
    <source>
        <dbReference type="Proteomes" id="UP000305874"/>
    </source>
</evidence>
<dbReference type="InterPro" id="IPR000531">
    <property type="entry name" value="Beta-barrel_TonB"/>
</dbReference>
<feature type="signal peptide" evidence="10">
    <location>
        <begin position="1"/>
        <end position="34"/>
    </location>
</feature>
<keyword evidence="4 8" id="KW-0812">Transmembrane</keyword>
<dbReference type="Pfam" id="PF00593">
    <property type="entry name" value="TonB_dep_Rec_b-barrel"/>
    <property type="match status" value="1"/>
</dbReference>
<dbReference type="PANTHER" id="PTHR40980:SF3">
    <property type="entry name" value="TONB-DEPENDENT RECEPTOR-LIKE BETA-BARREL DOMAIN-CONTAINING PROTEIN"/>
    <property type="match status" value="1"/>
</dbReference>
<dbReference type="Gene3D" id="2.170.130.10">
    <property type="entry name" value="TonB-dependent receptor, plug domain"/>
    <property type="match status" value="1"/>
</dbReference>
<evidence type="ECO:0000256" key="6">
    <source>
        <dbReference type="ARBA" id="ARBA00023136"/>
    </source>
</evidence>
<evidence type="ECO:0000256" key="8">
    <source>
        <dbReference type="PROSITE-ProRule" id="PRU01360"/>
    </source>
</evidence>
<evidence type="ECO:0000256" key="3">
    <source>
        <dbReference type="ARBA" id="ARBA00022452"/>
    </source>
</evidence>
<dbReference type="InterPro" id="IPR010104">
    <property type="entry name" value="TonB_rcpt_bac"/>
</dbReference>
<accession>A0A5S3Z466</accession>
<dbReference type="AlphaFoldDB" id="A0A5S3Z466"/>
<evidence type="ECO:0000256" key="7">
    <source>
        <dbReference type="ARBA" id="ARBA00023237"/>
    </source>
</evidence>
<dbReference type="CDD" id="cd01347">
    <property type="entry name" value="ligand_gated_channel"/>
    <property type="match status" value="1"/>
</dbReference>
<evidence type="ECO:0000259" key="11">
    <source>
        <dbReference type="Pfam" id="PF00593"/>
    </source>
</evidence>
<dbReference type="Gene3D" id="2.40.170.20">
    <property type="entry name" value="TonB-dependent receptor, beta-barrel domain"/>
    <property type="match status" value="1"/>
</dbReference>
<dbReference type="InterPro" id="IPR039426">
    <property type="entry name" value="TonB-dep_rcpt-like"/>
</dbReference>
<dbReference type="NCBIfam" id="TIGR01782">
    <property type="entry name" value="TonB-Xanth-Caul"/>
    <property type="match status" value="1"/>
</dbReference>
<keyword evidence="5 9" id="KW-0798">TonB box</keyword>
<sequence>MKTTPKRRFKINRVAALVTTSLLASMAITPSVYAQQKLAQDDQQMETIEVRGIRRSLEASMNTKRFANAVVDAITSEDIGKFPDKNIGDALQRISGVTVDRQYGEVSGVTIRGTAPEQSRVLLNGQSVASTSWYDLGPATRTFNMELLSAEQVSAVEVYKTPKASIEEGALGGTVDLTTRQPLDLDTNTLMVSAELARGSLYDETDAGGAFLASWKDEQERFGILASYSIEQLTSGRHVLESIGSYYEYFAADPGTGQESTVGAWAIGSQAFRAERERTSAQLTAQFAPTDNTEFVLDYFRFELDNPHVNHNFLTVGGRGSGSENVQNNALGGTEQATITPAYASIIYNPVVRNAVNMKADVLNLSGKYIGDTYEVSAVLGQSTSDGGTQFGASSWWIPATDEGDKIGDPAFANGQNSTDGGFTYDATGPYQVWLSSLDATDASQFKHAQEANFQTTVQEHDIRYAQADIKWLLSGDLFTSIEAGVKVNSSEFSRVAIHRNPADVIGFVPNGNLSNWSDGVFTDLHSQSSGHILDSYAKLDEDQWWDFISGKYEAGELIETPALGDTFGVDEDMLALYVQSDFSGEYFRGNVGLRYVDTEQTSSGYADGQAFKETVDYDNWLPSINIAFDVSDDVIVRAAASSVMSRVNYSDLKPGLAIQENFGSANGGNPYLKPYEADQADLGVEYYFTEASLFSAAAFVKQIDNVVFLTEEVEFVDGCGAQPSEYDSCRVTRPRSNGDGDVTGLELQLQHTFANGFGFVSNYTYVDSETTRPDGATEMVPGVSENSFNGSLFYENDHISARIAYNWRSEWIGVGAAQAVRNDDYQQWDASIVWHAMENLDISLEGVNLTNEVIQSYDTNYDLTQNTIEFGSRYYLSASYKF</sequence>
<gene>
    <name evidence="13" type="ORF">CWC05_10030</name>
</gene>
<reference evidence="14" key="2">
    <citation type="submission" date="2019-06" db="EMBL/GenBank/DDBJ databases">
        <title>Co-occurence of chitin degradation, pigmentation and bioactivity in marine Pseudoalteromonas.</title>
        <authorList>
            <person name="Sonnenschein E.C."/>
            <person name="Bech P.K."/>
        </authorList>
    </citation>
    <scope>NUCLEOTIDE SEQUENCE [LARGE SCALE GENOMIC DNA]</scope>
    <source>
        <strain evidence="14">S2897</strain>
    </source>
</reference>
<keyword evidence="6 8" id="KW-0472">Membrane</keyword>
<keyword evidence="2 8" id="KW-0813">Transport</keyword>
<evidence type="ECO:0000259" key="12">
    <source>
        <dbReference type="Pfam" id="PF07715"/>
    </source>
</evidence>
<dbReference type="Pfam" id="PF07715">
    <property type="entry name" value="Plug"/>
    <property type="match status" value="1"/>
</dbReference>
<dbReference type="Proteomes" id="UP000305874">
    <property type="component" value="Unassembled WGS sequence"/>
</dbReference>
<organism evidence="13 14">
    <name type="scientific">Pseudoalteromonas ruthenica</name>
    <dbReference type="NCBI Taxonomy" id="151081"/>
    <lineage>
        <taxon>Bacteria</taxon>
        <taxon>Pseudomonadati</taxon>
        <taxon>Pseudomonadota</taxon>
        <taxon>Gammaproteobacteria</taxon>
        <taxon>Alteromonadales</taxon>
        <taxon>Pseudoalteromonadaceae</taxon>
        <taxon>Pseudoalteromonas</taxon>
    </lineage>
</organism>
<dbReference type="InterPro" id="IPR037066">
    <property type="entry name" value="Plug_dom_sf"/>
</dbReference>
<dbReference type="SUPFAM" id="SSF56935">
    <property type="entry name" value="Porins"/>
    <property type="match status" value="1"/>
</dbReference>
<keyword evidence="13" id="KW-0675">Receptor</keyword>
<proteinExistence type="inferred from homology"/>
<protein>
    <submittedName>
        <fullName evidence="13">TonB-dependent receptor</fullName>
    </submittedName>
</protein>
<keyword evidence="3 8" id="KW-1134">Transmembrane beta strand</keyword>
<dbReference type="EMBL" id="PNCG01000010">
    <property type="protein sequence ID" value="TMP86811.1"/>
    <property type="molecule type" value="Genomic_DNA"/>
</dbReference>
<evidence type="ECO:0000256" key="2">
    <source>
        <dbReference type="ARBA" id="ARBA00022448"/>
    </source>
</evidence>
<dbReference type="STRING" id="151081.TW72_05990"/>
<comment type="similarity">
    <text evidence="8 9">Belongs to the TonB-dependent receptor family.</text>
</comment>
<dbReference type="RefSeq" id="WP_138548100.1">
    <property type="nucleotide sequence ID" value="NZ_PNCG01000010.1"/>
</dbReference>